<reference evidence="2" key="1">
    <citation type="submission" date="2021-09" db="EMBL/GenBank/DDBJ databases">
        <title>Fulvivirga sp. isolated from coastal sediment.</title>
        <authorList>
            <person name="Yu H."/>
        </authorList>
    </citation>
    <scope>NUCLEOTIDE SEQUENCE</scope>
    <source>
        <strain evidence="2">1062</strain>
    </source>
</reference>
<feature type="transmembrane region" description="Helical" evidence="1">
    <location>
        <begin position="12"/>
        <end position="38"/>
    </location>
</feature>
<organism evidence="2 3">
    <name type="scientific">Fulvivirga sedimenti</name>
    <dbReference type="NCBI Taxonomy" id="2879465"/>
    <lineage>
        <taxon>Bacteria</taxon>
        <taxon>Pseudomonadati</taxon>
        <taxon>Bacteroidota</taxon>
        <taxon>Cytophagia</taxon>
        <taxon>Cytophagales</taxon>
        <taxon>Fulvivirgaceae</taxon>
        <taxon>Fulvivirga</taxon>
    </lineage>
</organism>
<dbReference type="Proteomes" id="UP001139409">
    <property type="component" value="Unassembled WGS sequence"/>
</dbReference>
<feature type="transmembrane region" description="Helical" evidence="1">
    <location>
        <begin position="118"/>
        <end position="139"/>
    </location>
</feature>
<dbReference type="RefSeq" id="WP_225699949.1">
    <property type="nucleotide sequence ID" value="NZ_JAIXNE010000009.1"/>
</dbReference>
<comment type="caution">
    <text evidence="2">The sequence shown here is derived from an EMBL/GenBank/DDBJ whole genome shotgun (WGS) entry which is preliminary data.</text>
</comment>
<evidence type="ECO:0000256" key="1">
    <source>
        <dbReference type="SAM" id="Phobius"/>
    </source>
</evidence>
<keyword evidence="1" id="KW-0472">Membrane</keyword>
<feature type="transmembrane region" description="Helical" evidence="1">
    <location>
        <begin position="58"/>
        <end position="82"/>
    </location>
</feature>
<accession>A0A9X1HYS9</accession>
<proteinExistence type="predicted"/>
<keyword evidence="1" id="KW-0812">Transmembrane</keyword>
<name>A0A9X1HYS9_9BACT</name>
<keyword evidence="1" id="KW-1133">Transmembrane helix</keyword>
<dbReference type="EMBL" id="JAIXNE010000009">
    <property type="protein sequence ID" value="MCA6079087.1"/>
    <property type="molecule type" value="Genomic_DNA"/>
</dbReference>
<protein>
    <submittedName>
        <fullName evidence="2">Uncharacterized protein</fullName>
    </submittedName>
</protein>
<evidence type="ECO:0000313" key="2">
    <source>
        <dbReference type="EMBL" id="MCA6079087.1"/>
    </source>
</evidence>
<evidence type="ECO:0000313" key="3">
    <source>
        <dbReference type="Proteomes" id="UP001139409"/>
    </source>
</evidence>
<feature type="transmembrane region" description="Helical" evidence="1">
    <location>
        <begin position="94"/>
        <end position="112"/>
    </location>
</feature>
<gene>
    <name evidence="2" type="ORF">LDX50_29720</name>
</gene>
<keyword evidence="3" id="KW-1185">Reference proteome</keyword>
<dbReference type="AlphaFoldDB" id="A0A9X1HYS9"/>
<sequence>MTSEQKSKARKASVIYQLYFVIILLVFGLFTFLYTISFVPFQGMQESGYAVGISIERWQWITFIFVILSPLLLAFATSSKLLEGVNASNKLTRGMIFTFLWWLVPMTTAQILDGMESLGSLIPTVAAAAMASIFFGPPLGKKILSIKKEDGSPVAS</sequence>